<dbReference type="OrthoDB" id="4555700at2"/>
<proteinExistence type="predicted"/>
<keyword evidence="2" id="KW-1185">Reference proteome</keyword>
<reference evidence="1 2" key="1">
    <citation type="submission" date="2020-12" db="EMBL/GenBank/DDBJ databases">
        <title>Complete genome sequence of Mycobacterium heckeshornense JCM 15655T, closely related to a pathogenic non-tuberculous mycobacterial species Mycobacterium xenopi.</title>
        <authorList>
            <person name="Yoshida M."/>
            <person name="Fukano H."/>
            <person name="Asakura T."/>
            <person name="Suzuki M."/>
            <person name="Hoshino Y."/>
        </authorList>
    </citation>
    <scope>NUCLEOTIDE SEQUENCE [LARGE SCALE GENOMIC DNA]</scope>
    <source>
        <strain evidence="1 2">JCM 15655</strain>
    </source>
</reference>
<evidence type="ECO:0000313" key="1">
    <source>
        <dbReference type="EMBL" id="BCO34844.1"/>
    </source>
</evidence>
<dbReference type="Proteomes" id="UP000595446">
    <property type="component" value="Chromosome"/>
</dbReference>
<dbReference type="EMBL" id="AP024237">
    <property type="protein sequence ID" value="BCO34844.1"/>
    <property type="molecule type" value="Genomic_DNA"/>
</dbReference>
<name>A0A2G8B2N4_9MYCO</name>
<accession>A0A2G8B2N4</accession>
<dbReference type="RefSeq" id="WP_048893374.1">
    <property type="nucleotide sequence ID" value="NZ_AP024237.1"/>
</dbReference>
<gene>
    <name evidence="1" type="ORF">MHEC_12770</name>
</gene>
<dbReference type="AlphaFoldDB" id="A0A2G8B2N4"/>
<evidence type="ECO:0000313" key="2">
    <source>
        <dbReference type="Proteomes" id="UP000595446"/>
    </source>
</evidence>
<sequence>MQPRPLTNARARGAWLHRGDPNESIRHRIVALAADTHELVVSVGGLLCDRAMAGWDVLVYLQRPSDDVALRVLGVAAAELKTDPLGAVGLDWPNVVLVSAQLYAGQRWIRKQLMAAHHSSDLDVAIWGPKTEQREFGKDMHPVEFRISHAARAFKTVALRT</sequence>
<organism evidence="1 2">
    <name type="scientific">Mycobacterium heckeshornense</name>
    <dbReference type="NCBI Taxonomy" id="110505"/>
    <lineage>
        <taxon>Bacteria</taxon>
        <taxon>Bacillati</taxon>
        <taxon>Actinomycetota</taxon>
        <taxon>Actinomycetes</taxon>
        <taxon>Mycobacteriales</taxon>
        <taxon>Mycobacteriaceae</taxon>
        <taxon>Mycobacterium</taxon>
    </lineage>
</organism>
<protein>
    <submittedName>
        <fullName evidence="1">Uncharacterized protein</fullName>
    </submittedName>
</protein>